<dbReference type="RefSeq" id="WP_034722975.1">
    <property type="nucleotide sequence ID" value="NZ_AWQS01000539.1"/>
</dbReference>
<evidence type="ECO:0000259" key="2">
    <source>
        <dbReference type="SMART" id="SM00867"/>
    </source>
</evidence>
<name>W9GII1_9MICO</name>
<dbReference type="Gene3D" id="2.40.128.110">
    <property type="entry name" value="Lipid/polyisoprenoid-binding, YceI-like"/>
    <property type="match status" value="1"/>
</dbReference>
<sequence>MTEIDLNGDWDLDPSHTRIGFSARHAMVTTVRGSFNDVEGHFHADLDDMSKSTAVVRLKTASVDTRNDQRDEHLRSGDFFDAERWPEIVFESTNIEEVGERAYTVSGNLTIRDITRPIVVPLELMGVQTDATGQVRAGFEGSRRVNRRDFGLEWNVALDAGGVLVSEKISLEFEISAIKRQQGEEQQQGQ</sequence>
<organism evidence="3 4">
    <name type="scientific">Intrasporangium chromatireducens Q5-1</name>
    <dbReference type="NCBI Taxonomy" id="584657"/>
    <lineage>
        <taxon>Bacteria</taxon>
        <taxon>Bacillati</taxon>
        <taxon>Actinomycetota</taxon>
        <taxon>Actinomycetes</taxon>
        <taxon>Micrococcales</taxon>
        <taxon>Intrasporangiaceae</taxon>
        <taxon>Intrasporangium</taxon>
    </lineage>
</organism>
<evidence type="ECO:0000313" key="3">
    <source>
        <dbReference type="EMBL" id="EWT03699.1"/>
    </source>
</evidence>
<evidence type="ECO:0000313" key="4">
    <source>
        <dbReference type="Proteomes" id="UP000019494"/>
    </source>
</evidence>
<dbReference type="InterPro" id="IPR036761">
    <property type="entry name" value="TTHA0802/YceI-like_sf"/>
</dbReference>
<comment type="caution">
    <text evidence="3">The sequence shown here is derived from an EMBL/GenBank/DDBJ whole genome shotgun (WGS) entry which is preliminary data.</text>
</comment>
<dbReference type="InterPro" id="IPR007372">
    <property type="entry name" value="Lipid/polyisoprenoid-bd_YceI"/>
</dbReference>
<accession>W9GII1</accession>
<dbReference type="OrthoDB" id="9811006at2"/>
<protein>
    <submittedName>
        <fullName evidence="3">Polyisoprenoid-binding protein</fullName>
    </submittedName>
</protein>
<gene>
    <name evidence="3" type="ORF">N864_19435</name>
</gene>
<reference evidence="4" key="1">
    <citation type="submission" date="2013-08" db="EMBL/GenBank/DDBJ databases">
        <title>Intrasporangium oryzae NRRL B-24470.</title>
        <authorList>
            <person name="Liu H."/>
            <person name="Wang G."/>
        </authorList>
    </citation>
    <scope>NUCLEOTIDE SEQUENCE [LARGE SCALE GENOMIC DNA]</scope>
    <source>
        <strain evidence="4">Q5-1</strain>
    </source>
</reference>
<feature type="domain" description="Lipid/polyisoprenoid-binding YceI-like" evidence="2">
    <location>
        <begin position="9"/>
        <end position="178"/>
    </location>
</feature>
<dbReference type="PANTHER" id="PTHR34406">
    <property type="entry name" value="PROTEIN YCEI"/>
    <property type="match status" value="1"/>
</dbReference>
<proteinExistence type="inferred from homology"/>
<evidence type="ECO:0000256" key="1">
    <source>
        <dbReference type="ARBA" id="ARBA00008812"/>
    </source>
</evidence>
<dbReference type="AlphaFoldDB" id="W9GII1"/>
<dbReference type="Pfam" id="PF04264">
    <property type="entry name" value="YceI"/>
    <property type="match status" value="1"/>
</dbReference>
<dbReference type="SMART" id="SM00867">
    <property type="entry name" value="YceI"/>
    <property type="match status" value="1"/>
</dbReference>
<dbReference type="Proteomes" id="UP000019494">
    <property type="component" value="Unassembled WGS sequence"/>
</dbReference>
<dbReference type="PATRIC" id="fig|584657.3.peg.4406"/>
<dbReference type="SUPFAM" id="SSF101874">
    <property type="entry name" value="YceI-like"/>
    <property type="match status" value="1"/>
</dbReference>
<dbReference type="PANTHER" id="PTHR34406:SF1">
    <property type="entry name" value="PROTEIN YCEI"/>
    <property type="match status" value="1"/>
</dbReference>
<dbReference type="EMBL" id="AWQS01000539">
    <property type="protein sequence ID" value="EWT03699.1"/>
    <property type="molecule type" value="Genomic_DNA"/>
</dbReference>
<keyword evidence="4" id="KW-1185">Reference proteome</keyword>
<comment type="similarity">
    <text evidence="1">Belongs to the UPF0312 family.</text>
</comment>